<protein>
    <recommendedName>
        <fullName evidence="3">COX assembly mitochondrial protein</fullName>
    </recommendedName>
</protein>
<proteinExistence type="inferred from homology"/>
<keyword evidence="6" id="KW-1185">Reference proteome</keyword>
<accession>A0A0X8HUS9</accession>
<evidence type="ECO:0000256" key="4">
    <source>
        <dbReference type="SAM" id="MobiDB-lite"/>
    </source>
</evidence>
<gene>
    <name evidence="5" type="ORF">AW171_hschr63761</name>
</gene>
<comment type="function">
    <text evidence="3">Required for mitochondrial cytochrome c oxidase (COX) assembly and respiration.</text>
</comment>
<dbReference type="STRING" id="45286.A0A0X8HUS9"/>
<evidence type="ECO:0000313" key="5">
    <source>
        <dbReference type="EMBL" id="AMD21788.1"/>
    </source>
</evidence>
<dbReference type="RefSeq" id="XP_017988784.1">
    <property type="nucleotide sequence ID" value="XM_018133090.1"/>
</dbReference>
<reference evidence="5 6" key="1">
    <citation type="submission" date="2016-01" db="EMBL/GenBank/DDBJ databases">
        <title>Genome sequence of the yeast Holleya sinecauda.</title>
        <authorList>
            <person name="Dietrich F.S."/>
        </authorList>
    </citation>
    <scope>NUCLEOTIDE SEQUENCE [LARGE SCALE GENOMIC DNA]</scope>
    <source>
        <strain evidence="5 6">ATCC 58844</strain>
    </source>
</reference>
<keyword evidence="2" id="KW-1015">Disulfide bond</keyword>
<comment type="similarity">
    <text evidence="1 3">Belongs to the CMC family.</text>
</comment>
<feature type="region of interest" description="Disordered" evidence="4">
    <location>
        <begin position="1"/>
        <end position="22"/>
    </location>
</feature>
<keyword evidence="3" id="KW-0999">Mitochondrion inner membrane</keyword>
<keyword evidence="3" id="KW-0143">Chaperone</keyword>
<dbReference type="Pfam" id="PF08583">
    <property type="entry name" value="Cmc1"/>
    <property type="match status" value="1"/>
</dbReference>
<dbReference type="OrthoDB" id="6224010at2759"/>
<sequence length="107" mass="12603">MSENNQKQPKSHNGLPVWMLGPDDEKQARKNLRKMSNQKCEQQIKAFVECSRQQGVKVFPKCNSLRNEMSECLMPFLNDPKFLDEERDKIVLLKIQKLEKQLQERKG</sequence>
<dbReference type="GO" id="GO:0005743">
    <property type="term" value="C:mitochondrial inner membrane"/>
    <property type="evidence" value="ECO:0007669"/>
    <property type="project" value="UniProtKB-SubCell"/>
</dbReference>
<dbReference type="InterPro" id="IPR013892">
    <property type="entry name" value="Cyt_c_biogenesis_Cmc1-like"/>
</dbReference>
<dbReference type="AlphaFoldDB" id="A0A0X8HUS9"/>
<comment type="subcellular location">
    <subcellularLocation>
        <location evidence="3">Mitochondrion inner membrane</location>
    </subcellularLocation>
</comment>
<keyword evidence="3" id="KW-0472">Membrane</keyword>
<evidence type="ECO:0000256" key="1">
    <source>
        <dbReference type="ARBA" id="ARBA00007347"/>
    </source>
</evidence>
<dbReference type="GeneID" id="28725095"/>
<dbReference type="EMBL" id="CP014246">
    <property type="protein sequence ID" value="AMD21788.1"/>
    <property type="molecule type" value="Genomic_DNA"/>
</dbReference>
<keyword evidence="3" id="KW-0496">Mitochondrion</keyword>
<organism evidence="5 6">
    <name type="scientific">Eremothecium sinecaudum</name>
    <dbReference type="NCBI Taxonomy" id="45286"/>
    <lineage>
        <taxon>Eukaryota</taxon>
        <taxon>Fungi</taxon>
        <taxon>Dikarya</taxon>
        <taxon>Ascomycota</taxon>
        <taxon>Saccharomycotina</taxon>
        <taxon>Saccharomycetes</taxon>
        <taxon>Saccharomycetales</taxon>
        <taxon>Saccharomycetaceae</taxon>
        <taxon>Eremothecium</taxon>
    </lineage>
</organism>
<evidence type="ECO:0000313" key="6">
    <source>
        <dbReference type="Proteomes" id="UP000243052"/>
    </source>
</evidence>
<name>A0A0X8HUS9_9SACH</name>
<evidence type="ECO:0000256" key="2">
    <source>
        <dbReference type="ARBA" id="ARBA00023157"/>
    </source>
</evidence>
<evidence type="ECO:0000256" key="3">
    <source>
        <dbReference type="RuleBase" id="RU364104"/>
    </source>
</evidence>
<dbReference type="Proteomes" id="UP000243052">
    <property type="component" value="Chromosome vi"/>
</dbReference>